<feature type="region of interest" description="Disordered" evidence="2">
    <location>
        <begin position="942"/>
        <end position="963"/>
    </location>
</feature>
<dbReference type="STRING" id="398673.A0A2P4Z8A8"/>
<comment type="caution">
    <text evidence="5">The sequence shown here is derived from an EMBL/GenBank/DDBJ whole genome shotgun (WGS) entry which is preliminary data.</text>
</comment>
<feature type="domain" description="DUF7801" evidence="4">
    <location>
        <begin position="760"/>
        <end position="820"/>
    </location>
</feature>
<evidence type="ECO:0000313" key="5">
    <source>
        <dbReference type="EMBL" id="PON20510.1"/>
    </source>
</evidence>
<evidence type="ECO:0000259" key="4">
    <source>
        <dbReference type="Pfam" id="PF25078"/>
    </source>
</evidence>
<dbReference type="GeneID" id="29990095"/>
<feature type="region of interest" description="Disordered" evidence="2">
    <location>
        <begin position="412"/>
        <end position="433"/>
    </location>
</feature>
<feature type="compositionally biased region" description="Basic and acidic residues" evidence="2">
    <location>
        <begin position="412"/>
        <end position="431"/>
    </location>
</feature>
<dbReference type="Gene3D" id="1.20.1480.30">
    <property type="entry name" value="Designed four-helix bundle protein"/>
    <property type="match status" value="1"/>
</dbReference>
<organism evidence="5 6">
    <name type="scientific">Trichoderma gamsii</name>
    <dbReference type="NCBI Taxonomy" id="398673"/>
    <lineage>
        <taxon>Eukaryota</taxon>
        <taxon>Fungi</taxon>
        <taxon>Dikarya</taxon>
        <taxon>Ascomycota</taxon>
        <taxon>Pezizomycotina</taxon>
        <taxon>Sordariomycetes</taxon>
        <taxon>Hypocreomycetidae</taxon>
        <taxon>Hypocreales</taxon>
        <taxon>Hypocreaceae</taxon>
        <taxon>Trichoderma</taxon>
    </lineage>
</organism>
<dbReference type="EMBL" id="JPDN02000067">
    <property type="protein sequence ID" value="PON20510.1"/>
    <property type="molecule type" value="Genomic_DNA"/>
</dbReference>
<evidence type="ECO:0000256" key="1">
    <source>
        <dbReference type="SAM" id="Coils"/>
    </source>
</evidence>
<dbReference type="Proteomes" id="UP000054821">
    <property type="component" value="Unassembled WGS sequence"/>
</dbReference>
<feature type="domain" description="Up-regulated during septation protein 1" evidence="3">
    <location>
        <begin position="90"/>
        <end position="211"/>
    </location>
</feature>
<keyword evidence="6" id="KW-1185">Reference proteome</keyword>
<keyword evidence="1" id="KW-0175">Coiled coil</keyword>
<dbReference type="AlphaFoldDB" id="A0A2P4Z8A8"/>
<dbReference type="PANTHER" id="PTHR47357">
    <property type="entry name" value="COP1-INTERACTIVE PROTEIN 1"/>
    <property type="match status" value="1"/>
</dbReference>
<dbReference type="InterPro" id="IPR056703">
    <property type="entry name" value="DUF7801"/>
</dbReference>
<feature type="coiled-coil region" evidence="1">
    <location>
        <begin position="105"/>
        <end position="132"/>
    </location>
</feature>
<feature type="coiled-coil region" evidence="1">
    <location>
        <begin position="465"/>
        <end position="686"/>
    </location>
</feature>
<feature type="region of interest" description="Disordered" evidence="2">
    <location>
        <begin position="1"/>
        <end position="57"/>
    </location>
</feature>
<accession>A0A2P4Z8A8</accession>
<gene>
    <name evidence="5" type="ORF">TGAM01_v210612</name>
</gene>
<evidence type="ECO:0000259" key="3">
    <source>
        <dbReference type="Pfam" id="PF15456"/>
    </source>
</evidence>
<evidence type="ECO:0000313" key="6">
    <source>
        <dbReference type="Proteomes" id="UP000054821"/>
    </source>
</evidence>
<evidence type="ECO:0000256" key="2">
    <source>
        <dbReference type="SAM" id="MobiDB-lite"/>
    </source>
</evidence>
<sequence>MNGYQTERSSYEDEVSNISTPISSHGDHSMAAAFEKDGPNGYGNTATPEEPVGHAPATSGKLEICIDVFQMDPSNVPNGSLADLKDPIQVHLLTETALYDSKQYEILSQEEVDRLKKQCQLLEQRIEPTRANLAIQSKYRDAAVSMAKLYAAGKSEEELLNDPRAKEVELEREATEKTCEELSRELFNLEKSLLGPQRRLLQHTAGILQLTHKASKRAAARALQNDNGIPGSPESLYTYSQGRDSIARAMEENYFEDPNLYQLDSLEGLQPSAIDIPLKSPVRGQASQIRGELDKAREENSLLVNLVADMEQKLESLSLSLRETIIKFNPEVNGDYLEPPRESITGELKAGDMLRKQIDYLESGLVAVQAEQESFVSSGSNNGGMYQLDDGAAERIESVLVGLWDKMQSGFAEKKQRNEERRKHRADKGLMVDDDDTSDDDAFDADETYNLIAFSSKVEWLYSQASTLKDQKSVLKRQIKQQRELNNKTDAEKDEELERRQDELDQTRFLLERAEKDAADAQNMLADALQDLEKAQSSSSGISEEELRTHTLKIESLEAEMATRSAKIESFESEIQARDARLEALTAELETGNGSSDALRNEIQAHQARIETLEAEIQERSDRIASLEAEIHTHSTRAEFLEAEALATGVRLESLESEIQARSAHIETLEDKIKGHDANIGSLEAEIQSRDTQIKSLGSEIQAHTERSGTFEAQIATLESEKKKFAELSSQLDGVSKEKLAAEEMAKALQQEMDDMKAHHANKENEMAQKDADLEQLNMTLVEIKTELTFARAELDGAYGSRAERAADAAALSNQNEVVRLTGQVERLKQELAGTVQDLEAITKETIGSEREKIDLEQKVDEAITAKASLEADLEKSRQLIAKLQEDLDSERFKVGVAQGGVTKVGAGAALLSEQFRTSMREERKRFHDDMKEERAKYRKLEEELSRLKKSQAVPKGPPSPQS</sequence>
<protein>
    <submittedName>
        <fullName evidence="5">Uncharacterized protein</fullName>
    </submittedName>
</protein>
<name>A0A2P4Z8A8_9HYPO</name>
<dbReference type="GO" id="GO:0005200">
    <property type="term" value="F:structural constituent of cytoskeleton"/>
    <property type="evidence" value="ECO:0007669"/>
    <property type="project" value="TreeGrafter"/>
</dbReference>
<feature type="coiled-coil region" evidence="1">
    <location>
        <begin position="718"/>
        <end position="894"/>
    </location>
</feature>
<dbReference type="Gene3D" id="1.10.287.1490">
    <property type="match status" value="1"/>
</dbReference>
<proteinExistence type="predicted"/>
<feature type="coiled-coil region" evidence="1">
    <location>
        <begin position="165"/>
        <end position="192"/>
    </location>
</feature>
<dbReference type="InterPro" id="IPR029191">
    <property type="entry name" value="Uds1"/>
</dbReference>
<dbReference type="PANTHER" id="PTHR47357:SF1">
    <property type="entry name" value="SPINDLE POLE BODY COMPONENT 110"/>
    <property type="match status" value="1"/>
</dbReference>
<dbReference type="GO" id="GO:0005856">
    <property type="term" value="C:cytoskeleton"/>
    <property type="evidence" value="ECO:0007669"/>
    <property type="project" value="TreeGrafter"/>
</dbReference>
<dbReference type="Pfam" id="PF15456">
    <property type="entry name" value="Uds1"/>
    <property type="match status" value="1"/>
</dbReference>
<dbReference type="Pfam" id="PF25078">
    <property type="entry name" value="DUF7801"/>
    <property type="match status" value="1"/>
</dbReference>
<reference evidence="5 6" key="1">
    <citation type="journal article" date="2016" name="Genome Announc.">
        <title>Draft Whole-Genome Sequence of Trichoderma gamsii T6085, a Promising Biocontrol Agent of Fusarium Head Blight on Wheat.</title>
        <authorList>
            <person name="Baroncelli R."/>
            <person name="Zapparata A."/>
            <person name="Piaggeschi G."/>
            <person name="Sarrocco S."/>
            <person name="Vannacci G."/>
        </authorList>
    </citation>
    <scope>NUCLEOTIDE SEQUENCE [LARGE SCALE GENOMIC DNA]</scope>
    <source>
        <strain evidence="5 6">T6085</strain>
    </source>
</reference>
<dbReference type="RefSeq" id="XP_018656762.1">
    <property type="nucleotide sequence ID" value="XM_018810012.1"/>
</dbReference>